<dbReference type="SUPFAM" id="SSF140931">
    <property type="entry name" value="Fic-like"/>
    <property type="match status" value="1"/>
</dbReference>
<organism evidence="3 4">
    <name type="scientific">Halomonas alkalicola</name>
    <dbReference type="NCBI Taxonomy" id="1930622"/>
    <lineage>
        <taxon>Bacteria</taxon>
        <taxon>Pseudomonadati</taxon>
        <taxon>Pseudomonadota</taxon>
        <taxon>Gammaproteobacteria</taxon>
        <taxon>Oceanospirillales</taxon>
        <taxon>Halomonadaceae</taxon>
        <taxon>Halomonas</taxon>
    </lineage>
</organism>
<dbReference type="PANTHER" id="PTHR13504">
    <property type="entry name" value="FIDO DOMAIN-CONTAINING PROTEIN DDB_G0283145"/>
    <property type="match status" value="1"/>
</dbReference>
<feature type="domain" description="Fido" evidence="2">
    <location>
        <begin position="125"/>
        <end position="275"/>
    </location>
</feature>
<dbReference type="Gene3D" id="1.10.3290.10">
    <property type="entry name" value="Fido-like domain"/>
    <property type="match status" value="1"/>
</dbReference>
<reference evidence="3 4" key="1">
    <citation type="submission" date="2023-08" db="EMBL/GenBank/DDBJ databases">
        <title>Transcriptome Analysis of Halomonas alkalicola CICC 11012s to Identify the Genes Involved in Alkaline Tolerances.</title>
        <authorList>
            <person name="Zhai L."/>
        </authorList>
    </citation>
    <scope>NUCLEOTIDE SEQUENCE [LARGE SCALE GENOMIC DNA]</scope>
    <source>
        <strain evidence="3 4">CICC 11012s</strain>
    </source>
</reference>
<keyword evidence="1" id="KW-0548">Nucleotidyltransferase</keyword>
<dbReference type="InterPro" id="IPR025758">
    <property type="entry name" value="Fic/DOC_N"/>
</dbReference>
<dbReference type="InterPro" id="IPR000835">
    <property type="entry name" value="HTH_MarR-typ"/>
</dbReference>
<sequence>MKFETFQAGRWVPQYQYKSFSPVTVNREWSWEDPQINTLLERASRALAELDAFTLIVPDVDLFIQMHITKEANNSSRIEGTQTEMDEAVLDSSQLAPEKRDDWQEVQNYVQAINEAVEELEHLPLSNRLLKHTHAILMQGVRGEHKSPGEFRISQNWIGGSSLADAAFIPPHPDEVPALMGDLELFWHNDNVSVPELIRIAISHYQFETIHPFLDGNGRIGRLLIALYLVSKGLLRKPSLYLSDFFERNRASYYDALTRVRMSNDMVHWVKFFLSAIIETAGKGKATFEGILALRQQMDHLAFGYGKRAENVQKLLKHLYRRPAVTAGQVSDLLGVTHQTASALLNKMVEDNMLSEITGYQRNRIFVFERYMQLFRS</sequence>
<dbReference type="RefSeq" id="WP_305502923.1">
    <property type="nucleotide sequence ID" value="NZ_CP131913.1"/>
</dbReference>
<dbReference type="PROSITE" id="PS51459">
    <property type="entry name" value="FIDO"/>
    <property type="match status" value="1"/>
</dbReference>
<dbReference type="Pfam" id="PF13784">
    <property type="entry name" value="Fic_N"/>
    <property type="match status" value="1"/>
</dbReference>
<dbReference type="EMBL" id="CP131913">
    <property type="protein sequence ID" value="WLI74505.1"/>
    <property type="molecule type" value="Genomic_DNA"/>
</dbReference>
<dbReference type="InterPro" id="IPR003812">
    <property type="entry name" value="Fido"/>
</dbReference>
<dbReference type="EC" id="2.7.7.108" evidence="1"/>
<keyword evidence="1" id="KW-0547">Nucleotide-binding</keyword>
<dbReference type="InterPro" id="IPR036597">
    <property type="entry name" value="Fido-like_dom_sf"/>
</dbReference>
<dbReference type="PANTHER" id="PTHR13504:SF38">
    <property type="entry name" value="FIDO DOMAIN-CONTAINING PROTEIN"/>
    <property type="match status" value="1"/>
</dbReference>
<evidence type="ECO:0000313" key="3">
    <source>
        <dbReference type="EMBL" id="WLI74505.1"/>
    </source>
</evidence>
<dbReference type="InterPro" id="IPR026287">
    <property type="entry name" value="SoFic-like"/>
</dbReference>
<keyword evidence="4" id="KW-1185">Reference proteome</keyword>
<evidence type="ECO:0000313" key="4">
    <source>
        <dbReference type="Proteomes" id="UP001235344"/>
    </source>
</evidence>
<comment type="catalytic activity">
    <reaction evidence="1">
        <text>L-tyrosyl-[protein] + ATP = O-(5'-adenylyl)-L-tyrosyl-[protein] + diphosphate</text>
        <dbReference type="Rhea" id="RHEA:54288"/>
        <dbReference type="Rhea" id="RHEA-COMP:10136"/>
        <dbReference type="Rhea" id="RHEA-COMP:13846"/>
        <dbReference type="ChEBI" id="CHEBI:30616"/>
        <dbReference type="ChEBI" id="CHEBI:33019"/>
        <dbReference type="ChEBI" id="CHEBI:46858"/>
        <dbReference type="ChEBI" id="CHEBI:83624"/>
        <dbReference type="EC" id="2.7.7.108"/>
    </reaction>
</comment>
<dbReference type="InterPro" id="IPR036390">
    <property type="entry name" value="WH_DNA-bd_sf"/>
</dbReference>
<dbReference type="InterPro" id="IPR040198">
    <property type="entry name" value="Fido_containing"/>
</dbReference>
<evidence type="ECO:0000259" key="2">
    <source>
        <dbReference type="PROSITE" id="PS51459"/>
    </source>
</evidence>
<dbReference type="Pfam" id="PF12802">
    <property type="entry name" value="MarR_2"/>
    <property type="match status" value="1"/>
</dbReference>
<protein>
    <recommendedName>
        <fullName evidence="1">Protein adenylyltransferase</fullName>
        <ecNumber evidence="1">2.7.7.108</ecNumber>
    </recommendedName>
    <alternativeName>
        <fullName evidence="1">AMPylator</fullName>
    </alternativeName>
</protein>
<comment type="function">
    <text evidence="1">Adenylyltransferase that mediates the addition of adenosine 5'-monophosphate (AMP) to specific residues of target proteins.</text>
</comment>
<comment type="catalytic activity">
    <reaction evidence="1">
        <text>L-threonyl-[protein] + ATP = 3-O-(5'-adenylyl)-L-threonyl-[protein] + diphosphate</text>
        <dbReference type="Rhea" id="RHEA:54292"/>
        <dbReference type="Rhea" id="RHEA-COMP:11060"/>
        <dbReference type="Rhea" id="RHEA-COMP:13847"/>
        <dbReference type="ChEBI" id="CHEBI:30013"/>
        <dbReference type="ChEBI" id="CHEBI:30616"/>
        <dbReference type="ChEBI" id="CHEBI:33019"/>
        <dbReference type="ChEBI" id="CHEBI:138113"/>
        <dbReference type="EC" id="2.7.7.108"/>
    </reaction>
</comment>
<comment type="subunit">
    <text evidence="1">Homodimer.</text>
</comment>
<dbReference type="Proteomes" id="UP001235344">
    <property type="component" value="Chromosome"/>
</dbReference>
<dbReference type="Gene3D" id="1.10.10.10">
    <property type="entry name" value="Winged helix-like DNA-binding domain superfamily/Winged helix DNA-binding domain"/>
    <property type="match status" value="1"/>
</dbReference>
<accession>A0ABY9HA77</accession>
<dbReference type="Pfam" id="PF02661">
    <property type="entry name" value="Fic"/>
    <property type="match status" value="1"/>
</dbReference>
<dbReference type="PIRSF" id="PIRSF038925">
    <property type="entry name" value="AMP-prot_trans"/>
    <property type="match status" value="1"/>
</dbReference>
<name>A0ABY9HA77_9GAMM</name>
<gene>
    <name evidence="3" type="ORF">B6N23_06280</name>
</gene>
<keyword evidence="1" id="KW-0808">Transferase</keyword>
<dbReference type="InterPro" id="IPR036388">
    <property type="entry name" value="WH-like_DNA-bd_sf"/>
</dbReference>
<proteinExistence type="predicted"/>
<dbReference type="SUPFAM" id="SSF46785">
    <property type="entry name" value="Winged helix' DNA-binding domain"/>
    <property type="match status" value="1"/>
</dbReference>
<keyword evidence="1" id="KW-0067">ATP-binding</keyword>
<evidence type="ECO:0000256" key="1">
    <source>
        <dbReference type="PIRNR" id="PIRNR038925"/>
    </source>
</evidence>